<dbReference type="EMBL" id="NBWU01000002">
    <property type="protein sequence ID" value="PCE64910.1"/>
    <property type="molecule type" value="Genomic_DNA"/>
</dbReference>
<evidence type="ECO:0000313" key="2">
    <source>
        <dbReference type="Proteomes" id="UP000219559"/>
    </source>
</evidence>
<dbReference type="AlphaFoldDB" id="A0A2A4GAA6"/>
<organism evidence="1 2">
    <name type="scientific">Sediminicola luteus</name>
    <dbReference type="NCBI Taxonomy" id="319238"/>
    <lineage>
        <taxon>Bacteria</taxon>
        <taxon>Pseudomonadati</taxon>
        <taxon>Bacteroidota</taxon>
        <taxon>Flavobacteriia</taxon>
        <taxon>Flavobacteriales</taxon>
        <taxon>Flavobacteriaceae</taxon>
        <taxon>Sediminicola</taxon>
    </lineage>
</organism>
<reference evidence="1 2" key="1">
    <citation type="submission" date="2017-04" db="EMBL/GenBank/DDBJ databases">
        <title>A new member of the family Flavobacteriaceae isolated from ascidians.</title>
        <authorList>
            <person name="Chen L."/>
        </authorList>
    </citation>
    <scope>NUCLEOTIDE SEQUENCE [LARGE SCALE GENOMIC DNA]</scope>
    <source>
        <strain evidence="1 2">HQA918</strain>
    </source>
</reference>
<keyword evidence="2" id="KW-1185">Reference proteome</keyword>
<protein>
    <submittedName>
        <fullName evidence="1">Uncharacterized protein</fullName>
    </submittedName>
</protein>
<sequence>MKNIGKSLLNFFFGIPLEFPKKCKSAPGIPLAAGVVQSIYAPDFDQGQPLRLTQLPYRCHRNA</sequence>
<gene>
    <name evidence="1" type="ORF">B7P33_07035</name>
</gene>
<evidence type="ECO:0000313" key="1">
    <source>
        <dbReference type="EMBL" id="PCE64910.1"/>
    </source>
</evidence>
<comment type="caution">
    <text evidence="1">The sequence shown here is derived from an EMBL/GenBank/DDBJ whole genome shotgun (WGS) entry which is preliminary data.</text>
</comment>
<name>A0A2A4GAA6_9FLAO</name>
<proteinExistence type="predicted"/>
<accession>A0A2A4GAA6</accession>
<dbReference type="Proteomes" id="UP000219559">
    <property type="component" value="Unassembled WGS sequence"/>
</dbReference>